<dbReference type="GO" id="GO:0017038">
    <property type="term" value="P:protein import"/>
    <property type="evidence" value="ECO:0007669"/>
    <property type="project" value="TreeGrafter"/>
</dbReference>
<dbReference type="EMBL" id="VOSL01000134">
    <property type="protein sequence ID" value="TXD32288.1"/>
    <property type="molecule type" value="Genomic_DNA"/>
</dbReference>
<dbReference type="InterPro" id="IPR050790">
    <property type="entry name" value="ExbB/TolQ_transport"/>
</dbReference>
<keyword evidence="7 10" id="KW-0472">Membrane</keyword>
<feature type="domain" description="MotA/TolQ/ExbB proton channel" evidence="11">
    <location>
        <begin position="80"/>
        <end position="198"/>
    </location>
</feature>
<evidence type="ECO:0000256" key="10">
    <source>
        <dbReference type="SAM" id="Phobius"/>
    </source>
</evidence>
<dbReference type="OrthoDB" id="4045at2"/>
<evidence type="ECO:0000256" key="6">
    <source>
        <dbReference type="ARBA" id="ARBA00022989"/>
    </source>
</evidence>
<organism evidence="12 13">
    <name type="scientific">Lujinxingia vulgaris</name>
    <dbReference type="NCBI Taxonomy" id="2600176"/>
    <lineage>
        <taxon>Bacteria</taxon>
        <taxon>Deltaproteobacteria</taxon>
        <taxon>Bradymonadales</taxon>
        <taxon>Lujinxingiaceae</taxon>
        <taxon>Lujinxingia</taxon>
    </lineage>
</organism>
<dbReference type="PANTHER" id="PTHR30625">
    <property type="entry name" value="PROTEIN TOLQ"/>
    <property type="match status" value="1"/>
</dbReference>
<evidence type="ECO:0000256" key="3">
    <source>
        <dbReference type="ARBA" id="ARBA00022475"/>
    </source>
</evidence>
<dbReference type="GO" id="GO:0005886">
    <property type="term" value="C:plasma membrane"/>
    <property type="evidence" value="ECO:0007669"/>
    <property type="project" value="UniProtKB-SubCell"/>
</dbReference>
<keyword evidence="6 10" id="KW-1133">Transmembrane helix</keyword>
<keyword evidence="4 10" id="KW-0812">Transmembrane</keyword>
<proteinExistence type="inferred from homology"/>
<dbReference type="RefSeq" id="WP_146976572.1">
    <property type="nucleotide sequence ID" value="NZ_VOSL01000134.1"/>
</dbReference>
<evidence type="ECO:0000256" key="7">
    <source>
        <dbReference type="ARBA" id="ARBA00023136"/>
    </source>
</evidence>
<dbReference type="InterPro" id="IPR002898">
    <property type="entry name" value="MotA_ExbB_proton_chnl"/>
</dbReference>
<keyword evidence="2 8" id="KW-0813">Transport</keyword>
<feature type="transmembrane region" description="Helical" evidence="10">
    <location>
        <begin position="157"/>
        <end position="183"/>
    </location>
</feature>
<evidence type="ECO:0000313" key="13">
    <source>
        <dbReference type="Proteomes" id="UP000321046"/>
    </source>
</evidence>
<evidence type="ECO:0000256" key="1">
    <source>
        <dbReference type="ARBA" id="ARBA00004651"/>
    </source>
</evidence>
<accession>A0A5C6X0Q9</accession>
<dbReference type="Pfam" id="PF01618">
    <property type="entry name" value="MotA_ExbB"/>
    <property type="match status" value="1"/>
</dbReference>
<evidence type="ECO:0000256" key="5">
    <source>
        <dbReference type="ARBA" id="ARBA00022927"/>
    </source>
</evidence>
<keyword evidence="5 8" id="KW-0653">Protein transport</keyword>
<dbReference type="Proteomes" id="UP000321046">
    <property type="component" value="Unassembled WGS sequence"/>
</dbReference>
<sequence>MNGLQEVWQAAGPMLYPVALVSLVGAALFFERLVALRRSAVAPVGLAERVRKAAQAGDLASVQKEARAICQSSSSAVAGVLDEGLRFAGCSRAEIREAMEDRGRRELAHLERFVGGVGALATVAPLLGLLGTVTGMIRVFQSVVDEATPKGIVDPTLLAGGIWEALITTAAGLAVAIPLYLGYRYLLGRVDRWATELEEAAAGLLDVLAPPPSLAARAAGSHAKQASAQGDDPAHRGAEIAPSEAV</sequence>
<evidence type="ECO:0000256" key="2">
    <source>
        <dbReference type="ARBA" id="ARBA00022448"/>
    </source>
</evidence>
<feature type="transmembrane region" description="Helical" evidence="10">
    <location>
        <begin position="14"/>
        <end position="30"/>
    </location>
</feature>
<evidence type="ECO:0000259" key="11">
    <source>
        <dbReference type="Pfam" id="PF01618"/>
    </source>
</evidence>
<name>A0A5C6X0Q9_9DELT</name>
<evidence type="ECO:0000256" key="4">
    <source>
        <dbReference type="ARBA" id="ARBA00022692"/>
    </source>
</evidence>
<reference evidence="12 13" key="1">
    <citation type="submission" date="2019-08" db="EMBL/GenBank/DDBJ databases">
        <title>Bradymonadales sp. TMQ2.</title>
        <authorList>
            <person name="Liang Q."/>
        </authorList>
    </citation>
    <scope>NUCLEOTIDE SEQUENCE [LARGE SCALE GENOMIC DNA]</scope>
    <source>
        <strain evidence="12 13">TMQ2</strain>
    </source>
</reference>
<feature type="transmembrane region" description="Helical" evidence="10">
    <location>
        <begin position="113"/>
        <end position="137"/>
    </location>
</feature>
<evidence type="ECO:0000256" key="9">
    <source>
        <dbReference type="SAM" id="MobiDB-lite"/>
    </source>
</evidence>
<comment type="subcellular location">
    <subcellularLocation>
        <location evidence="1">Cell membrane</location>
        <topology evidence="1">Multi-pass membrane protein</topology>
    </subcellularLocation>
    <subcellularLocation>
        <location evidence="8">Membrane</location>
        <topology evidence="8">Multi-pass membrane protein</topology>
    </subcellularLocation>
</comment>
<feature type="region of interest" description="Disordered" evidence="9">
    <location>
        <begin position="216"/>
        <end position="246"/>
    </location>
</feature>
<evidence type="ECO:0000313" key="12">
    <source>
        <dbReference type="EMBL" id="TXD32288.1"/>
    </source>
</evidence>
<evidence type="ECO:0000256" key="8">
    <source>
        <dbReference type="RuleBase" id="RU004057"/>
    </source>
</evidence>
<keyword evidence="3" id="KW-1003">Cell membrane</keyword>
<dbReference type="AlphaFoldDB" id="A0A5C6X0Q9"/>
<dbReference type="PANTHER" id="PTHR30625:SF15">
    <property type="entry name" value="BIOPOLYMER TRANSPORT PROTEIN EXBB"/>
    <property type="match status" value="1"/>
</dbReference>
<comment type="caution">
    <text evidence="12">The sequence shown here is derived from an EMBL/GenBank/DDBJ whole genome shotgun (WGS) entry which is preliminary data.</text>
</comment>
<protein>
    <submittedName>
        <fullName evidence="12">MotA/TolQ/ExbB proton channel family protein</fullName>
    </submittedName>
</protein>
<gene>
    <name evidence="12" type="ORF">FRC96_18140</name>
</gene>
<comment type="similarity">
    <text evidence="8">Belongs to the exbB/tolQ family.</text>
</comment>